<sequence>MKRYIIAGLLGVSVLSSCVKNPNLTEEAYLSKPDAAKSWAQGLRRQLALTMNGIVVNVEIASDNYFNNYTQYSKVFDVPQMDYTDVDVNNIQLLVQRLRAAAEYGMNTILPGDASATATDRALIIFSRAYAHILSGELFVALPASTNGVALTPQEHYAKALEFLDEALAVETDAVKKTAYTVLKARVYYNLGDAANAEKFALEAAASKDMLFNVAFDGQNAVSNEMQTAVFTSLPNRLAPLPRLDFLDPKYSDNGVPATEQRPVAIVKAEEARLILAEVQVSASRLAEARTTLKNLLSEVVNARPYTLLDDSRETRNGGNRNDYPLVAVQVKFDAADSLRSNYVINRKGGTMRSYTVSATRVTAAEIDAAATQDALLYLVYRLRQEIFFAEGRRMTDLGIKMPVSQTEQLNNRNITDAHIKPQIPAFIPVNRGMDDFTYDKTAGVVTITYDMNKVMVQNKSAKEIFPFIN</sequence>
<dbReference type="EMBL" id="BMIB01000003">
    <property type="protein sequence ID" value="GGH69809.1"/>
    <property type="molecule type" value="Genomic_DNA"/>
</dbReference>
<comment type="caution">
    <text evidence="1">The sequence shown here is derived from an EMBL/GenBank/DDBJ whole genome shotgun (WGS) entry which is preliminary data.</text>
</comment>
<protein>
    <recommendedName>
        <fullName evidence="3">Tetratricopeptide repeat protein</fullName>
    </recommendedName>
</protein>
<dbReference type="Proteomes" id="UP000627292">
    <property type="component" value="Unassembled WGS sequence"/>
</dbReference>
<evidence type="ECO:0000313" key="1">
    <source>
        <dbReference type="EMBL" id="GGH69809.1"/>
    </source>
</evidence>
<dbReference type="Gene3D" id="1.25.40.390">
    <property type="match status" value="1"/>
</dbReference>
<keyword evidence="2" id="KW-1185">Reference proteome</keyword>
<evidence type="ECO:0000313" key="2">
    <source>
        <dbReference type="Proteomes" id="UP000627292"/>
    </source>
</evidence>
<name>A0A917J073_9BACT</name>
<reference evidence="1" key="1">
    <citation type="journal article" date="2014" name="Int. J. Syst. Evol. Microbiol.">
        <title>Complete genome sequence of Corynebacterium casei LMG S-19264T (=DSM 44701T), isolated from a smear-ripened cheese.</title>
        <authorList>
            <consortium name="US DOE Joint Genome Institute (JGI-PGF)"/>
            <person name="Walter F."/>
            <person name="Albersmeier A."/>
            <person name="Kalinowski J."/>
            <person name="Ruckert C."/>
        </authorList>
    </citation>
    <scope>NUCLEOTIDE SEQUENCE</scope>
    <source>
        <strain evidence="1">CGMCC 1.15290</strain>
    </source>
</reference>
<dbReference type="RefSeq" id="WP_188953155.1">
    <property type="nucleotide sequence ID" value="NZ_BMIB01000003.1"/>
</dbReference>
<dbReference type="AlphaFoldDB" id="A0A917J073"/>
<dbReference type="PROSITE" id="PS51257">
    <property type="entry name" value="PROKAR_LIPOPROTEIN"/>
    <property type="match status" value="1"/>
</dbReference>
<accession>A0A917J073</accession>
<proteinExistence type="predicted"/>
<gene>
    <name evidence="1" type="ORF">GCM10011379_27480</name>
</gene>
<dbReference type="InterPro" id="IPR011990">
    <property type="entry name" value="TPR-like_helical_dom_sf"/>
</dbReference>
<dbReference type="SUPFAM" id="SSF48452">
    <property type="entry name" value="TPR-like"/>
    <property type="match status" value="1"/>
</dbReference>
<organism evidence="1 2">
    <name type="scientific">Filimonas zeae</name>
    <dbReference type="NCBI Taxonomy" id="1737353"/>
    <lineage>
        <taxon>Bacteria</taxon>
        <taxon>Pseudomonadati</taxon>
        <taxon>Bacteroidota</taxon>
        <taxon>Chitinophagia</taxon>
        <taxon>Chitinophagales</taxon>
        <taxon>Chitinophagaceae</taxon>
        <taxon>Filimonas</taxon>
    </lineage>
</organism>
<evidence type="ECO:0008006" key="3">
    <source>
        <dbReference type="Google" id="ProtNLM"/>
    </source>
</evidence>
<reference evidence="1" key="2">
    <citation type="submission" date="2020-09" db="EMBL/GenBank/DDBJ databases">
        <authorList>
            <person name="Sun Q."/>
            <person name="Zhou Y."/>
        </authorList>
    </citation>
    <scope>NUCLEOTIDE SEQUENCE</scope>
    <source>
        <strain evidence="1">CGMCC 1.15290</strain>
    </source>
</reference>